<comment type="caution">
    <text evidence="2">The sequence shown here is derived from an EMBL/GenBank/DDBJ whole genome shotgun (WGS) entry which is preliminary data.</text>
</comment>
<keyword evidence="1" id="KW-1133">Transmembrane helix</keyword>
<feature type="transmembrane region" description="Helical" evidence="1">
    <location>
        <begin position="84"/>
        <end position="104"/>
    </location>
</feature>
<dbReference type="AlphaFoldDB" id="A0AAI9MRU5"/>
<sequence length="328" mass="35969">MVMTEPDFIATTKRIKYKRDRLFVSGGILLLISVVLWLFSMMQHYDVDSLYTMAETNPVAMSFHTDDSAIEGRFDTLGNVVSGYLTYIVPFLVALMLVVGGVAIVRSEASILIVLLPIIGFIFSVTIFSNDEPKTLPSAPSARTVVLIPAGEANALLRAITTEYPGAGAIFKDAMEKGVTGNNAVTALQEEMRQGYVFGNARKAMSMSVALAQALVVAAENTSSEDERKDLLDKASRIAALSVRVLRGFDLVEKELAYRLYELAQRLDPSIANEAKPAIELKYQESAKMEGILRTLKGVFLMMSVILIALAGFSNRNLRVIKKLKMEA</sequence>
<evidence type="ECO:0000313" key="2">
    <source>
        <dbReference type="EMBL" id="EMO9456983.1"/>
    </source>
</evidence>
<protein>
    <submittedName>
        <fullName evidence="2">Uncharacterized protein</fullName>
    </submittedName>
</protein>
<proteinExistence type="predicted"/>
<organism evidence="2">
    <name type="scientific">Morganella morganii</name>
    <name type="common">Proteus morganii</name>
    <dbReference type="NCBI Taxonomy" id="582"/>
    <lineage>
        <taxon>Bacteria</taxon>
        <taxon>Pseudomonadati</taxon>
        <taxon>Pseudomonadota</taxon>
        <taxon>Gammaproteobacteria</taxon>
        <taxon>Enterobacterales</taxon>
        <taxon>Morganellaceae</taxon>
        <taxon>Morganella</taxon>
    </lineage>
</organism>
<evidence type="ECO:0000256" key="1">
    <source>
        <dbReference type="SAM" id="Phobius"/>
    </source>
</evidence>
<name>A0AAI9MRU5_MORMO</name>
<feature type="transmembrane region" description="Helical" evidence="1">
    <location>
        <begin position="299"/>
        <end position="318"/>
    </location>
</feature>
<keyword evidence="1" id="KW-0472">Membrane</keyword>
<reference evidence="2" key="1">
    <citation type="submission" date="2024-02" db="EMBL/GenBank/DDBJ databases">
        <authorList>
            <consortium name="Clinical and Environmental Microbiology Branch: Whole genome sequencing antimicrobial resistance pathogens in the healthcare setting"/>
        </authorList>
    </citation>
    <scope>NUCLEOTIDE SEQUENCE</scope>
    <source>
        <strain evidence="2">2023KU-00017</strain>
    </source>
</reference>
<dbReference type="EMBL" id="ABKJEP030000031">
    <property type="protein sequence ID" value="EMO9456983.1"/>
    <property type="molecule type" value="Genomic_DNA"/>
</dbReference>
<accession>A0AAI9MRU5</accession>
<gene>
    <name evidence="2" type="ORF">PN925_002366</name>
</gene>
<feature type="transmembrane region" description="Helical" evidence="1">
    <location>
        <begin position="21"/>
        <end position="40"/>
    </location>
</feature>
<keyword evidence="1" id="KW-0812">Transmembrane</keyword>
<feature type="transmembrane region" description="Helical" evidence="1">
    <location>
        <begin position="111"/>
        <end position="129"/>
    </location>
</feature>